<dbReference type="InterPro" id="IPR039569">
    <property type="entry name" value="FAS1-like_DH_region"/>
</dbReference>
<sequence>MERDHREPEVHVENLKAQPDGAAVDDPGQRFAAYVGREAEPPRVARYAVNEAMIRNWAEAHDDFNPVYVDRAAAKATGRPDVVCPPAMISTWVMAGYRRHREIHRLRAEGVTEDFAYSQLLSELDAAGFTSVVATDVEQDYHAELRPGDHVTCHFTIESISPIKQTALGRGCFITLLKRYLDQGDALLVEERFRLLRFDPTRKEGAA</sequence>
<dbReference type="KEGG" id="toy:FO059_00700"/>
<feature type="domain" description="FAS1-like dehydratase" evidence="1">
    <location>
        <begin position="44"/>
        <end position="189"/>
    </location>
</feature>
<reference evidence="2 3" key="1">
    <citation type="submission" date="2019-07" db="EMBL/GenBank/DDBJ databases">
        <title>Tomitella cavernea sp. nov., an actinomycete isolated from soil.</title>
        <authorList>
            <person name="Cheng J."/>
        </authorList>
    </citation>
    <scope>NUCLEOTIDE SEQUENCE [LARGE SCALE GENOMIC DNA]</scope>
    <source>
        <strain evidence="2 3">HY188</strain>
    </source>
</reference>
<dbReference type="OrthoDB" id="4275032at2"/>
<dbReference type="InterPro" id="IPR029069">
    <property type="entry name" value="HotDog_dom_sf"/>
</dbReference>
<evidence type="ECO:0000313" key="2">
    <source>
        <dbReference type="EMBL" id="QDQ96133.1"/>
    </source>
</evidence>
<dbReference type="Proteomes" id="UP000317344">
    <property type="component" value="Chromosome"/>
</dbReference>
<evidence type="ECO:0000259" key="1">
    <source>
        <dbReference type="Pfam" id="PF13452"/>
    </source>
</evidence>
<dbReference type="SUPFAM" id="SSF54637">
    <property type="entry name" value="Thioesterase/thiol ester dehydrase-isomerase"/>
    <property type="match status" value="1"/>
</dbReference>
<keyword evidence="3" id="KW-1185">Reference proteome</keyword>
<evidence type="ECO:0000313" key="3">
    <source>
        <dbReference type="Proteomes" id="UP000317344"/>
    </source>
</evidence>
<dbReference type="Pfam" id="PF13452">
    <property type="entry name" value="FAS1_DH_region"/>
    <property type="match status" value="1"/>
</dbReference>
<accession>A0A516WZ76</accession>
<protein>
    <submittedName>
        <fullName evidence="2">MaoC family dehydratase</fullName>
    </submittedName>
</protein>
<reference evidence="2 3" key="2">
    <citation type="submission" date="2019-07" db="EMBL/GenBank/DDBJ databases">
        <authorList>
            <person name="Huang Y."/>
        </authorList>
    </citation>
    <scope>NUCLEOTIDE SEQUENCE [LARGE SCALE GENOMIC DNA]</scope>
    <source>
        <strain evidence="2 3">HY188</strain>
    </source>
</reference>
<organism evidence="2 3">
    <name type="scientific">Tomitella fengzijianii</name>
    <dbReference type="NCBI Taxonomy" id="2597660"/>
    <lineage>
        <taxon>Bacteria</taxon>
        <taxon>Bacillati</taxon>
        <taxon>Actinomycetota</taxon>
        <taxon>Actinomycetes</taxon>
        <taxon>Mycobacteriales</taxon>
        <taxon>Tomitella</taxon>
    </lineage>
</organism>
<dbReference type="CDD" id="cd03441">
    <property type="entry name" value="R_hydratase_like"/>
    <property type="match status" value="1"/>
</dbReference>
<name>A0A516WZ76_9ACTN</name>
<gene>
    <name evidence="2" type="ORF">FO059_00700</name>
</gene>
<dbReference type="EMBL" id="CP041765">
    <property type="protein sequence ID" value="QDQ96133.1"/>
    <property type="molecule type" value="Genomic_DNA"/>
</dbReference>
<proteinExistence type="predicted"/>
<dbReference type="AlphaFoldDB" id="A0A516WZ76"/>
<dbReference type="Gene3D" id="3.10.129.10">
    <property type="entry name" value="Hotdog Thioesterase"/>
    <property type="match status" value="1"/>
</dbReference>